<evidence type="ECO:0000313" key="3">
    <source>
        <dbReference type="EMBL" id="KPM42282.1"/>
    </source>
</evidence>
<feature type="compositionally biased region" description="Pro residues" evidence="1">
    <location>
        <begin position="416"/>
        <end position="425"/>
    </location>
</feature>
<name>A0A0P7B985_9HYPO</name>
<comment type="caution">
    <text evidence="3">The sequence shown here is derived from an EMBL/GenBank/DDBJ whole genome shotgun (WGS) entry which is preliminary data.</text>
</comment>
<gene>
    <name evidence="3" type="ORF">AK830_g4287</name>
</gene>
<evidence type="ECO:0000256" key="1">
    <source>
        <dbReference type="SAM" id="MobiDB-lite"/>
    </source>
</evidence>
<feature type="domain" description="HNH nuclease" evidence="2">
    <location>
        <begin position="200"/>
        <end position="281"/>
    </location>
</feature>
<dbReference type="InterPro" id="IPR003615">
    <property type="entry name" value="HNH_nuc"/>
</dbReference>
<dbReference type="OrthoDB" id="2142759at2759"/>
<feature type="compositionally biased region" description="Polar residues" evidence="1">
    <location>
        <begin position="397"/>
        <end position="411"/>
    </location>
</feature>
<accession>A0A0P7B985</accession>
<evidence type="ECO:0000259" key="2">
    <source>
        <dbReference type="Pfam" id="PF13391"/>
    </source>
</evidence>
<organism evidence="3 4">
    <name type="scientific">Neonectria ditissima</name>
    <dbReference type="NCBI Taxonomy" id="78410"/>
    <lineage>
        <taxon>Eukaryota</taxon>
        <taxon>Fungi</taxon>
        <taxon>Dikarya</taxon>
        <taxon>Ascomycota</taxon>
        <taxon>Pezizomycotina</taxon>
        <taxon>Sordariomycetes</taxon>
        <taxon>Hypocreomycetidae</taxon>
        <taxon>Hypocreales</taxon>
        <taxon>Nectriaceae</taxon>
        <taxon>Neonectria</taxon>
    </lineage>
</organism>
<dbReference type="AlphaFoldDB" id="A0A0P7B985"/>
<protein>
    <recommendedName>
        <fullName evidence="2">HNH nuclease domain-containing protein</fullName>
    </recommendedName>
</protein>
<reference evidence="3 4" key="1">
    <citation type="submission" date="2015-09" db="EMBL/GenBank/DDBJ databases">
        <title>Draft genome of a European isolate of the apple canker pathogen Neonectria ditissima.</title>
        <authorList>
            <person name="Gomez-Cortecero A."/>
            <person name="Harrison R.J."/>
            <person name="Armitage A.D."/>
        </authorList>
    </citation>
    <scope>NUCLEOTIDE SEQUENCE [LARGE SCALE GENOMIC DNA]</scope>
    <source>
        <strain evidence="3 4">R09/05</strain>
    </source>
</reference>
<sequence>MSNDTITPQHRIAGWNIHLLCGPDERRFGGLFHPPLRNSLTFRHIIDELRLCFTIPATHPLRHKPWGDTAFACIYPRENTNPVTECTSVMIHDQYLDQFVSTPVEHPSCFLLRPVLRLHVVRHTKCNFAYGETLETHLSAGCATHIPYPSLVRDERYLPPNEVKDPAETVVPPSLDIPPEQAHKVRMEFRSSCLRAGSRCAVTGRGRSWHTELAVGPTLQVCHIVPREHYHVFPVSDSPSSDRHSPRQLRLAWYGTWGKNNGILLLSHLHQLFDARLFSIDPDTLRVRAFVPYDVVADYHGCLARLPENFDRKALRQHYEMCCIENMAADTPLSGDLGFGTVPRSAIAESPPLFDFGLRDTIIPSATGLGNAPPQMVAGDLRGWQSLRPGEPAHPGQYTQPSTAGGLTTASIYRPLMPPPPPPPRGGEHALVRRQEENPRKRRRVSGSNSPVQVDGEGELAEPGPENPHWDTYTASLNSAPFLADLNREL</sequence>
<feature type="compositionally biased region" description="Basic and acidic residues" evidence="1">
    <location>
        <begin position="426"/>
        <end position="439"/>
    </location>
</feature>
<dbReference type="Pfam" id="PF13391">
    <property type="entry name" value="HNH_2"/>
    <property type="match status" value="1"/>
</dbReference>
<evidence type="ECO:0000313" key="4">
    <source>
        <dbReference type="Proteomes" id="UP000050424"/>
    </source>
</evidence>
<dbReference type="EMBL" id="LKCW01000051">
    <property type="protein sequence ID" value="KPM42282.1"/>
    <property type="molecule type" value="Genomic_DNA"/>
</dbReference>
<feature type="region of interest" description="Disordered" evidence="1">
    <location>
        <begin position="384"/>
        <end position="474"/>
    </location>
</feature>
<proteinExistence type="predicted"/>
<keyword evidence="4" id="KW-1185">Reference proteome</keyword>
<dbReference type="Proteomes" id="UP000050424">
    <property type="component" value="Unassembled WGS sequence"/>
</dbReference>